<keyword evidence="1" id="KW-0472">Membrane</keyword>
<protein>
    <submittedName>
        <fullName evidence="2">Uncharacterized protein</fullName>
    </submittedName>
</protein>
<keyword evidence="3" id="KW-1185">Reference proteome</keyword>
<feature type="transmembrane region" description="Helical" evidence="1">
    <location>
        <begin position="9"/>
        <end position="29"/>
    </location>
</feature>
<keyword evidence="1" id="KW-1133">Transmembrane helix</keyword>
<evidence type="ECO:0000313" key="2">
    <source>
        <dbReference type="EMBL" id="TCK92801.1"/>
    </source>
</evidence>
<dbReference type="Proteomes" id="UP000294545">
    <property type="component" value="Unassembled WGS sequence"/>
</dbReference>
<accession>A0A4V2Q086</accession>
<organism evidence="2 3">
    <name type="scientific">Natranaerovirga hydrolytica</name>
    <dbReference type="NCBI Taxonomy" id="680378"/>
    <lineage>
        <taxon>Bacteria</taxon>
        <taxon>Bacillati</taxon>
        <taxon>Bacillota</taxon>
        <taxon>Clostridia</taxon>
        <taxon>Lachnospirales</taxon>
        <taxon>Natranaerovirgaceae</taxon>
        <taxon>Natranaerovirga</taxon>
    </lineage>
</organism>
<evidence type="ECO:0000256" key="1">
    <source>
        <dbReference type="SAM" id="Phobius"/>
    </source>
</evidence>
<sequence length="399" mass="46277">MLVNMNKKIILLSTMCLLIIVFTIFLFFLNQEDDYITGSANIQLSFDISKDSQLITTPKERDIQLYIYSVNFKEQKMSLVGSIYDDEDRYPFNIQGDFYQSHLNSNDILIDVNNQNSAIDHLDVVQWKLIKSADISDLNVDSSLLNQQAMILKFYHPEEESYFSFDIDLIDYYDGAFNGTALALSDDVNDLWHYKSMQSPQKPELDITSSDYNYRPSAFKTNTHNIVIEDESIYHHITIDVSIEGVQTLKSGEKLSTSIRIVDHQAFIKNDNEEALKPIEDGINSFALGHKTDPITILHNFKNSYGNDLYWFGSNFKSNQYIPNYLYSTYLKGANQFKKSFYDLTVTEIESALHTQTFLYFNDTLEQDQFIAEFYIPIYYKGDKQGFIIDTVIFNYETL</sequence>
<gene>
    <name evidence="2" type="ORF">EDC19_1956</name>
</gene>
<dbReference type="EMBL" id="SMGQ01000013">
    <property type="protein sequence ID" value="TCK92801.1"/>
    <property type="molecule type" value="Genomic_DNA"/>
</dbReference>
<proteinExistence type="predicted"/>
<reference evidence="2 3" key="1">
    <citation type="submission" date="2019-03" db="EMBL/GenBank/DDBJ databases">
        <title>Genomic Encyclopedia of Type Strains, Phase IV (KMG-IV): sequencing the most valuable type-strain genomes for metagenomic binning, comparative biology and taxonomic classification.</title>
        <authorList>
            <person name="Goeker M."/>
        </authorList>
    </citation>
    <scope>NUCLEOTIDE SEQUENCE [LARGE SCALE GENOMIC DNA]</scope>
    <source>
        <strain evidence="2 3">DSM 24176</strain>
    </source>
</reference>
<comment type="caution">
    <text evidence="2">The sequence shown here is derived from an EMBL/GenBank/DDBJ whole genome shotgun (WGS) entry which is preliminary data.</text>
</comment>
<evidence type="ECO:0000313" key="3">
    <source>
        <dbReference type="Proteomes" id="UP000294545"/>
    </source>
</evidence>
<keyword evidence="1" id="KW-0812">Transmembrane</keyword>
<dbReference type="AlphaFoldDB" id="A0A4V2Q086"/>
<name>A0A4V2Q086_9FIRM</name>